<keyword evidence="3 5" id="KW-1133">Transmembrane helix</keyword>
<sequence>MNTSAPMSTMENLLTHLSPGYVEILGSISVQAIYLLFGLIIESLRPAYKSLTTRKMITHSIRNHIVATLLHVAYVVSRNGKSVLTHTFITPYTYPSWTEIIRDLAIGLLLRDVVFWVIHRVWHLPGVYDMVHAKHHEVLEPGNYHVWTISYMSMVDFVFLYGAPVVLIVKMMEMNIVTTLLFAFVSAAGEQVKLGWGDERHDEHHKLKDVNFGTYGVVDWVCGTAGQAGEKEE</sequence>
<dbReference type="GO" id="GO:0008610">
    <property type="term" value="P:lipid biosynthetic process"/>
    <property type="evidence" value="ECO:0007669"/>
    <property type="project" value="InterPro"/>
</dbReference>
<dbReference type="Pfam" id="PF04116">
    <property type="entry name" value="FA_hydroxylase"/>
    <property type="match status" value="1"/>
</dbReference>
<feature type="transmembrane region" description="Helical" evidence="5">
    <location>
        <begin position="149"/>
        <end position="169"/>
    </location>
</feature>
<dbReference type="InterPro" id="IPR050307">
    <property type="entry name" value="Sterol_Desaturase_Related"/>
</dbReference>
<evidence type="ECO:0000259" key="6">
    <source>
        <dbReference type="Pfam" id="PF04116"/>
    </source>
</evidence>
<evidence type="ECO:0000256" key="1">
    <source>
        <dbReference type="ARBA" id="ARBA00004370"/>
    </source>
</evidence>
<proteinExistence type="predicted"/>
<keyword evidence="4 5" id="KW-0472">Membrane</keyword>
<reference evidence="7" key="1">
    <citation type="submission" date="2023-06" db="EMBL/GenBank/DDBJ databases">
        <title>Genome-scale phylogeny and comparative genomics of the fungal order Sordariales.</title>
        <authorList>
            <consortium name="Lawrence Berkeley National Laboratory"/>
            <person name="Hensen N."/>
            <person name="Bonometti L."/>
            <person name="Westerberg I."/>
            <person name="Brannstrom I.O."/>
            <person name="Guillou S."/>
            <person name="Cros-Aarteil S."/>
            <person name="Calhoun S."/>
            <person name="Haridas S."/>
            <person name="Kuo A."/>
            <person name="Mondo S."/>
            <person name="Pangilinan J."/>
            <person name="Riley R."/>
            <person name="Labutti K."/>
            <person name="Andreopoulos B."/>
            <person name="Lipzen A."/>
            <person name="Chen C."/>
            <person name="Yanf M."/>
            <person name="Daum C."/>
            <person name="Ng V."/>
            <person name="Clum A."/>
            <person name="Steindorff A."/>
            <person name="Ohm R."/>
            <person name="Martin F."/>
            <person name="Silar P."/>
            <person name="Natvig D."/>
            <person name="Lalanne C."/>
            <person name="Gautier V."/>
            <person name="Ament-Velasquez S.L."/>
            <person name="Kruys A."/>
            <person name="Hutchinson M.I."/>
            <person name="Powell A.J."/>
            <person name="Barry K."/>
            <person name="Miller A.N."/>
            <person name="Grigoriev I.V."/>
            <person name="Debuchy R."/>
            <person name="Gladieux P."/>
            <person name="Thoren M.H."/>
            <person name="Johannesson H."/>
        </authorList>
    </citation>
    <scope>NUCLEOTIDE SEQUENCE</scope>
    <source>
        <strain evidence="7">CBS 307.81</strain>
    </source>
</reference>
<gene>
    <name evidence="7" type="ORF">QBC41DRAFT_324723</name>
</gene>
<dbReference type="InterPro" id="IPR006694">
    <property type="entry name" value="Fatty_acid_hydroxylase"/>
</dbReference>
<keyword evidence="2 5" id="KW-0812">Transmembrane</keyword>
<feature type="transmembrane region" description="Helical" evidence="5">
    <location>
        <begin position="20"/>
        <end position="41"/>
    </location>
</feature>
<evidence type="ECO:0000256" key="5">
    <source>
        <dbReference type="SAM" id="Phobius"/>
    </source>
</evidence>
<keyword evidence="8" id="KW-1185">Reference proteome</keyword>
<protein>
    <submittedName>
        <fullName evidence="7">Fatty acid hydroxylase domain-containing protein 2</fullName>
    </submittedName>
</protein>
<evidence type="ECO:0000313" key="8">
    <source>
        <dbReference type="Proteomes" id="UP001174997"/>
    </source>
</evidence>
<comment type="subcellular location">
    <subcellularLocation>
        <location evidence="1">Membrane</location>
    </subcellularLocation>
</comment>
<feature type="domain" description="Fatty acid hydroxylase" evidence="6">
    <location>
        <begin position="105"/>
        <end position="224"/>
    </location>
</feature>
<evidence type="ECO:0000256" key="3">
    <source>
        <dbReference type="ARBA" id="ARBA00022989"/>
    </source>
</evidence>
<evidence type="ECO:0000256" key="4">
    <source>
        <dbReference type="ARBA" id="ARBA00023136"/>
    </source>
</evidence>
<feature type="transmembrane region" description="Helical" evidence="5">
    <location>
        <begin position="61"/>
        <end position="77"/>
    </location>
</feature>
<dbReference type="AlphaFoldDB" id="A0AA40D8E4"/>
<evidence type="ECO:0000313" key="7">
    <source>
        <dbReference type="EMBL" id="KAK0667032.1"/>
    </source>
</evidence>
<evidence type="ECO:0000256" key="2">
    <source>
        <dbReference type="ARBA" id="ARBA00022692"/>
    </source>
</evidence>
<comment type="caution">
    <text evidence="7">The sequence shown here is derived from an EMBL/GenBank/DDBJ whole genome shotgun (WGS) entry which is preliminary data.</text>
</comment>
<dbReference type="GO" id="GO:0005506">
    <property type="term" value="F:iron ion binding"/>
    <property type="evidence" value="ECO:0007669"/>
    <property type="project" value="InterPro"/>
</dbReference>
<dbReference type="PANTHER" id="PTHR11863">
    <property type="entry name" value="STEROL DESATURASE"/>
    <property type="match status" value="1"/>
</dbReference>
<dbReference type="Proteomes" id="UP001174997">
    <property type="component" value="Unassembled WGS sequence"/>
</dbReference>
<dbReference type="GO" id="GO:0016491">
    <property type="term" value="F:oxidoreductase activity"/>
    <property type="evidence" value="ECO:0007669"/>
    <property type="project" value="InterPro"/>
</dbReference>
<organism evidence="7 8">
    <name type="scientific">Cercophora samala</name>
    <dbReference type="NCBI Taxonomy" id="330535"/>
    <lineage>
        <taxon>Eukaryota</taxon>
        <taxon>Fungi</taxon>
        <taxon>Dikarya</taxon>
        <taxon>Ascomycota</taxon>
        <taxon>Pezizomycotina</taxon>
        <taxon>Sordariomycetes</taxon>
        <taxon>Sordariomycetidae</taxon>
        <taxon>Sordariales</taxon>
        <taxon>Lasiosphaeriaceae</taxon>
        <taxon>Cercophora</taxon>
    </lineage>
</organism>
<accession>A0AA40D8E4</accession>
<dbReference type="EMBL" id="JAULSY010000078">
    <property type="protein sequence ID" value="KAK0667032.1"/>
    <property type="molecule type" value="Genomic_DNA"/>
</dbReference>
<name>A0AA40D8E4_9PEZI</name>
<dbReference type="GO" id="GO:0016020">
    <property type="term" value="C:membrane"/>
    <property type="evidence" value="ECO:0007669"/>
    <property type="project" value="UniProtKB-SubCell"/>
</dbReference>